<dbReference type="SUPFAM" id="SSF51069">
    <property type="entry name" value="Carbonic anhydrase"/>
    <property type="match status" value="1"/>
</dbReference>
<comment type="catalytic activity">
    <reaction evidence="6">
        <text>hydrogencarbonate + H(+) = CO2 + H2O</text>
        <dbReference type="Rhea" id="RHEA:10748"/>
        <dbReference type="ChEBI" id="CHEBI:15377"/>
        <dbReference type="ChEBI" id="CHEBI:15378"/>
        <dbReference type="ChEBI" id="CHEBI:16526"/>
        <dbReference type="ChEBI" id="CHEBI:17544"/>
        <dbReference type="EC" id="4.2.1.1"/>
    </reaction>
</comment>
<keyword evidence="4" id="KW-0862">Zinc</keyword>
<accession>A0A6J2YRE8</accession>
<dbReference type="PANTHER" id="PTHR18952:SF265">
    <property type="entry name" value="CARBONIC ANHYDRASE"/>
    <property type="match status" value="1"/>
</dbReference>
<reference evidence="9" key="1">
    <citation type="submission" date="2025-08" db="UniProtKB">
        <authorList>
            <consortium name="RefSeq"/>
        </authorList>
    </citation>
    <scope>IDENTIFICATION</scope>
    <source>
        <tissue evidence="9">Gonads</tissue>
    </source>
</reference>
<protein>
    <recommendedName>
        <fullName evidence="2">carbonic anhydrase</fullName>
        <ecNumber evidence="2">4.2.1.1</ecNumber>
    </recommendedName>
</protein>
<dbReference type="InterPro" id="IPR023561">
    <property type="entry name" value="Carbonic_anhydrase_a-class"/>
</dbReference>
<dbReference type="InterPro" id="IPR001148">
    <property type="entry name" value="CA_dom"/>
</dbReference>
<dbReference type="GO" id="GO:0004089">
    <property type="term" value="F:carbonate dehydratase activity"/>
    <property type="evidence" value="ECO:0007669"/>
    <property type="project" value="UniProtKB-EC"/>
</dbReference>
<evidence type="ECO:0000313" key="8">
    <source>
        <dbReference type="Proteomes" id="UP000504635"/>
    </source>
</evidence>
<dbReference type="SMART" id="SM01057">
    <property type="entry name" value="Carb_anhydrase"/>
    <property type="match status" value="1"/>
</dbReference>
<sequence>MKTLSQQNIAREEHWPKVHCKKGRQQSPIALSQKTSYLKNLEPIKLENFDQDYILDVHHLTDLVVLKIPDMCPCSKPKISGGGLTQTYILENLHFHWPSEHTIDGIRYDMECHFVLYSTKYRTFKEALAHPFAVAVMAVLNFKTNYTQSNNFKIIAEATKKLKGTGTKQRTTEPLKFIDFLPYDLEKFFYYEGSFSVPWCPEYVHWLVFKNTANIQSSYYMDMKQIRGEDGELVESNNRTLQNINGRKVILRTRWFYINI</sequence>
<evidence type="ECO:0000256" key="4">
    <source>
        <dbReference type="ARBA" id="ARBA00022833"/>
    </source>
</evidence>
<evidence type="ECO:0000256" key="3">
    <source>
        <dbReference type="ARBA" id="ARBA00022723"/>
    </source>
</evidence>
<dbReference type="InterPro" id="IPR036398">
    <property type="entry name" value="CA_dom_sf"/>
</dbReference>
<evidence type="ECO:0000256" key="6">
    <source>
        <dbReference type="ARBA" id="ARBA00048348"/>
    </source>
</evidence>
<organism evidence="8 9">
    <name type="scientific">Sitophilus oryzae</name>
    <name type="common">Rice weevil</name>
    <name type="synonym">Curculio oryzae</name>
    <dbReference type="NCBI Taxonomy" id="7048"/>
    <lineage>
        <taxon>Eukaryota</taxon>
        <taxon>Metazoa</taxon>
        <taxon>Ecdysozoa</taxon>
        <taxon>Arthropoda</taxon>
        <taxon>Hexapoda</taxon>
        <taxon>Insecta</taxon>
        <taxon>Pterygota</taxon>
        <taxon>Neoptera</taxon>
        <taxon>Endopterygota</taxon>
        <taxon>Coleoptera</taxon>
        <taxon>Polyphaga</taxon>
        <taxon>Cucujiformia</taxon>
        <taxon>Curculionidae</taxon>
        <taxon>Dryophthorinae</taxon>
        <taxon>Sitophilus</taxon>
    </lineage>
</organism>
<evidence type="ECO:0000256" key="5">
    <source>
        <dbReference type="ARBA" id="ARBA00023239"/>
    </source>
</evidence>
<dbReference type="AlphaFoldDB" id="A0A6J2YRE8"/>
<keyword evidence="3" id="KW-0479">Metal-binding</keyword>
<evidence type="ECO:0000259" key="7">
    <source>
        <dbReference type="PROSITE" id="PS51144"/>
    </source>
</evidence>
<keyword evidence="5" id="KW-0456">Lyase</keyword>
<dbReference type="PANTHER" id="PTHR18952">
    <property type="entry name" value="CARBONIC ANHYDRASE"/>
    <property type="match status" value="1"/>
</dbReference>
<dbReference type="Pfam" id="PF00194">
    <property type="entry name" value="Carb_anhydrase"/>
    <property type="match status" value="1"/>
</dbReference>
<dbReference type="EC" id="4.2.1.1" evidence="2"/>
<dbReference type="InParanoid" id="A0A6J2YRE8"/>
<comment type="similarity">
    <text evidence="1">Belongs to the alpha-carbonic anhydrase family.</text>
</comment>
<keyword evidence="8" id="KW-1185">Reference proteome</keyword>
<feature type="domain" description="Alpha-carbonic anhydrase" evidence="7">
    <location>
        <begin position="2"/>
        <end position="253"/>
    </location>
</feature>
<name>A0A6J2YRE8_SITOR</name>
<dbReference type="KEGG" id="soy:115889908"/>
<dbReference type="CDD" id="cd00326">
    <property type="entry name" value="alpha_CA"/>
    <property type="match status" value="1"/>
</dbReference>
<dbReference type="GeneID" id="115889908"/>
<dbReference type="Gene3D" id="3.10.200.10">
    <property type="entry name" value="Alpha carbonic anhydrase"/>
    <property type="match status" value="1"/>
</dbReference>
<dbReference type="OrthoDB" id="429145at2759"/>
<dbReference type="PROSITE" id="PS51144">
    <property type="entry name" value="ALPHA_CA_2"/>
    <property type="match status" value="1"/>
</dbReference>
<evidence type="ECO:0000256" key="2">
    <source>
        <dbReference type="ARBA" id="ARBA00012925"/>
    </source>
</evidence>
<evidence type="ECO:0000313" key="9">
    <source>
        <dbReference type="RefSeq" id="XP_030765859.1"/>
    </source>
</evidence>
<dbReference type="RefSeq" id="XP_030765859.1">
    <property type="nucleotide sequence ID" value="XM_030909999.1"/>
</dbReference>
<evidence type="ECO:0000256" key="1">
    <source>
        <dbReference type="ARBA" id="ARBA00010718"/>
    </source>
</evidence>
<proteinExistence type="inferred from homology"/>
<gene>
    <name evidence="9" type="primary">LOC115889908</name>
</gene>
<dbReference type="GO" id="GO:0008270">
    <property type="term" value="F:zinc ion binding"/>
    <property type="evidence" value="ECO:0007669"/>
    <property type="project" value="InterPro"/>
</dbReference>
<dbReference type="Proteomes" id="UP000504635">
    <property type="component" value="Unplaced"/>
</dbReference>